<proteinExistence type="predicted"/>
<comment type="caution">
    <text evidence="1">The sequence shown here is derived from an EMBL/GenBank/DDBJ whole genome shotgun (WGS) entry which is preliminary data.</text>
</comment>
<dbReference type="Proteomes" id="UP001268651">
    <property type="component" value="Unassembled WGS sequence"/>
</dbReference>
<evidence type="ECO:0000313" key="2">
    <source>
        <dbReference type="Proteomes" id="UP001268651"/>
    </source>
</evidence>
<reference evidence="1 2" key="1">
    <citation type="submission" date="2023-10" db="EMBL/GenBank/DDBJ databases">
        <title>Marimonas sp. nov. isolated from tidal mud flat.</title>
        <authorList>
            <person name="Jaincy N.J."/>
            <person name="Srinivasan S."/>
            <person name="Lee S.-S."/>
        </authorList>
    </citation>
    <scope>NUCLEOTIDE SEQUENCE [LARGE SCALE GENOMIC DNA]</scope>
    <source>
        <strain evidence="1 2">MJ-SS3</strain>
    </source>
</reference>
<protein>
    <submittedName>
        <fullName evidence="1">Nucleotidyltransferase domain-containing protein</fullName>
    </submittedName>
</protein>
<evidence type="ECO:0000313" key="1">
    <source>
        <dbReference type="EMBL" id="MDU8886431.1"/>
    </source>
</evidence>
<accession>A0ABU3U7Q9</accession>
<dbReference type="RefSeq" id="WP_316662468.1">
    <property type="nucleotide sequence ID" value="NZ_JAWHTF010000005.1"/>
</dbReference>
<sequence length="302" mass="35328">MTALKTILYFSIFNYPVTRDEIFKFSTSENIDILDNELEILLKRKIIYQIGDYYLNTQSLDSVKRRLTNNKMAEKIMPKALRISKRIASFPYVKGVALSGGLSKGCFDSEGDVDFFIITSPNKLWLARTLLILYKKIFLLNSKKYFCVNYFIGSNNLNITEKNKFTAMELVTLIPTYGQSIFKEFMSNNKWVKGYFPNKNIEENFSLVSDTKKPIISKLIEFILNNKFGDFLDTQFRIMTLNVWNKKFKHLHNVDFNIAMKSTKNVSKHHPNNFQKKVIEALNENYNHVKQKHEIILEPEHA</sequence>
<gene>
    <name evidence="1" type="ORF">RXV94_09690</name>
</gene>
<keyword evidence="2" id="KW-1185">Reference proteome</keyword>
<organism evidence="1 2">
    <name type="scientific">Gilvirhabdus luticola</name>
    <dbReference type="NCBI Taxonomy" id="3079858"/>
    <lineage>
        <taxon>Bacteria</taxon>
        <taxon>Pseudomonadati</taxon>
        <taxon>Bacteroidota</taxon>
        <taxon>Flavobacteriia</taxon>
        <taxon>Flavobacteriales</taxon>
        <taxon>Flavobacteriaceae</taxon>
        <taxon>Gilvirhabdus</taxon>
    </lineage>
</organism>
<name>A0ABU3U7Q9_9FLAO</name>
<dbReference type="EMBL" id="JAWHTF010000005">
    <property type="protein sequence ID" value="MDU8886431.1"/>
    <property type="molecule type" value="Genomic_DNA"/>
</dbReference>